<dbReference type="InterPro" id="IPR000490">
    <property type="entry name" value="Glyco_hydro_17"/>
</dbReference>
<comment type="caution">
    <text evidence="9">The sequence shown here is derived from an EMBL/GenBank/DDBJ whole genome shotgun (WGS) entry which is preliminary data.</text>
</comment>
<dbReference type="Proteomes" id="UP000251960">
    <property type="component" value="Chromosome 9"/>
</dbReference>
<dbReference type="InterPro" id="IPR044965">
    <property type="entry name" value="Glyco_hydro_17_plant"/>
</dbReference>
<dbReference type="CAZy" id="GH17">
    <property type="family name" value="Glycoside Hydrolase Family 17"/>
</dbReference>
<organism evidence="9">
    <name type="scientific">Zea mays</name>
    <name type="common">Maize</name>
    <dbReference type="NCBI Taxonomy" id="4577"/>
    <lineage>
        <taxon>Eukaryota</taxon>
        <taxon>Viridiplantae</taxon>
        <taxon>Streptophyta</taxon>
        <taxon>Embryophyta</taxon>
        <taxon>Tracheophyta</taxon>
        <taxon>Spermatophyta</taxon>
        <taxon>Magnoliopsida</taxon>
        <taxon>Liliopsida</taxon>
        <taxon>Poales</taxon>
        <taxon>Poaceae</taxon>
        <taxon>PACMAD clade</taxon>
        <taxon>Panicoideae</taxon>
        <taxon>Andropogonodae</taxon>
        <taxon>Andropogoneae</taxon>
        <taxon>Tripsacinae</taxon>
        <taxon>Zea</taxon>
    </lineage>
</organism>
<evidence type="ECO:0000256" key="5">
    <source>
        <dbReference type="ARBA" id="ARBA00022801"/>
    </source>
</evidence>
<comment type="catalytic activity">
    <reaction evidence="1">
        <text>Hydrolysis of (1-&gt;3)-beta-D-glucosidic linkages in (1-&gt;3)-beta-D-glucans.</text>
        <dbReference type="EC" id="3.2.1.39"/>
    </reaction>
</comment>
<comment type="similarity">
    <text evidence="2 7">Belongs to the glycosyl hydrolase 17 family.</text>
</comment>
<dbReference type="SUPFAM" id="SSF51445">
    <property type="entry name" value="(Trans)glycosidases"/>
    <property type="match status" value="1"/>
</dbReference>
<dbReference type="PANTHER" id="PTHR32227">
    <property type="entry name" value="GLUCAN ENDO-1,3-BETA-GLUCOSIDASE BG1-RELATED-RELATED"/>
    <property type="match status" value="1"/>
</dbReference>
<dbReference type="OMA" id="YHVGAID"/>
<evidence type="ECO:0000256" key="4">
    <source>
        <dbReference type="ARBA" id="ARBA00022729"/>
    </source>
</evidence>
<accession>A0A8J8XUF0</accession>
<dbReference type="SMR" id="A0A8J8XUF0"/>
<dbReference type="InterPro" id="IPR017853">
    <property type="entry name" value="GH"/>
</dbReference>
<sequence>MASALSSLGPTALLICALLCTFLSSEVGFVRQATALGINYGQVANNLPPPAQVVQLLSSLRIGKVRIYDVNPQVLTAFAGTGIELVVTVPDDLVPGMASSASQALQWVSASLRPYFPATRVTGIAVGNEVFTGDDEQLKASLVPAMRNLHAALAQLGMDAYVRVSTANSLAVLATSYPPSQGVFTQAAAPYMAQLLRFLAETSSPFWVNAYPYFAYKDDPTKVSLDYALSNPSHVGAVDPFTKLQYTSMLYAQVDAVTFAAARLGYGGVPVHVSETGWPSKGDANEAGATVENARQYNRNLLMRQVSGEGTPLRPRLRLEVYLFALFNEDMKPGPASERNYGLYQPDMSMVYNVGLSQLATTSAASLSLATSPAARTTDVGKDYAGLCLVAVSVAILLITQQGSLLL</sequence>
<dbReference type="FunFam" id="3.20.20.80:FF:000005">
    <property type="entry name" value="Glucan endo-1,3-beta-glucosidase 14"/>
    <property type="match status" value="1"/>
</dbReference>
<dbReference type="EC" id="3.2.1.39" evidence="3"/>
<dbReference type="KEGG" id="zma:100191753"/>
<evidence type="ECO:0000313" key="9">
    <source>
        <dbReference type="EMBL" id="PWZ05253.1"/>
    </source>
</evidence>
<feature type="chain" id="PRO_5035215667" description="glucan endo-1,3-beta-D-glucosidase" evidence="8">
    <location>
        <begin position="26"/>
        <end position="407"/>
    </location>
</feature>
<feature type="signal peptide" evidence="8">
    <location>
        <begin position="1"/>
        <end position="25"/>
    </location>
</feature>
<keyword evidence="5" id="KW-0378">Hydrolase</keyword>
<reference evidence="9" key="1">
    <citation type="journal article" date="2018" name="Nat. Genet.">
        <title>Extensive intraspecific gene order and gene structural variations between Mo17 and other maize genomes.</title>
        <authorList>
            <person name="Sun S."/>
            <person name="Zhou Y."/>
            <person name="Chen J."/>
            <person name="Shi J."/>
            <person name="Zhao H."/>
            <person name="Zhao H."/>
            <person name="Song W."/>
            <person name="Zhang M."/>
            <person name="Cui Y."/>
            <person name="Dong X."/>
            <person name="Liu H."/>
            <person name="Ma X."/>
            <person name="Jiao Y."/>
            <person name="Wang B."/>
            <person name="Wei X."/>
            <person name="Stein J.C."/>
            <person name="Glaubitz J.C."/>
            <person name="Lu F."/>
            <person name="Yu G."/>
            <person name="Liang C."/>
            <person name="Fengler K."/>
            <person name="Li B."/>
            <person name="Rafalski A."/>
            <person name="Schnable P.S."/>
            <person name="Ware D.H."/>
            <person name="Buckler E.S."/>
            <person name="Lai J."/>
        </authorList>
    </citation>
    <scope>NUCLEOTIDE SEQUENCE [LARGE SCALE GENOMIC DNA]</scope>
    <source>
        <tissue evidence="9">Seedling</tissue>
    </source>
</reference>
<name>A0A8J8XUF0_MAIZE</name>
<proteinExistence type="inferred from homology"/>
<dbReference type="HOGENOM" id="CLU_024953_1_2_1"/>
<dbReference type="GO" id="GO:0005975">
    <property type="term" value="P:carbohydrate metabolic process"/>
    <property type="evidence" value="ECO:0007669"/>
    <property type="project" value="InterPro"/>
</dbReference>
<keyword evidence="4 8" id="KW-0732">Signal</keyword>
<evidence type="ECO:0000256" key="7">
    <source>
        <dbReference type="RuleBase" id="RU004335"/>
    </source>
</evidence>
<dbReference type="EMBL" id="NCVQ01000010">
    <property type="protein sequence ID" value="PWZ05253.1"/>
    <property type="molecule type" value="Genomic_DNA"/>
</dbReference>
<gene>
    <name evidence="9" type="primary">At2g27500_1</name>
    <name evidence="9" type="ORF">Zm00014a_026362</name>
</gene>
<keyword evidence="6" id="KW-0326">Glycosidase</keyword>
<evidence type="ECO:0000256" key="2">
    <source>
        <dbReference type="ARBA" id="ARBA00008773"/>
    </source>
</evidence>
<dbReference type="AlphaFoldDB" id="A0A8J8XUF0"/>
<dbReference type="OrthoDB" id="77201at2759"/>
<protein>
    <recommendedName>
        <fullName evidence="3">glucan endo-1,3-beta-D-glucosidase</fullName>
        <ecNumber evidence="3">3.2.1.39</ecNumber>
    </recommendedName>
</protein>
<evidence type="ECO:0000256" key="8">
    <source>
        <dbReference type="SAM" id="SignalP"/>
    </source>
</evidence>
<dbReference type="GO" id="GO:0042973">
    <property type="term" value="F:glucan endo-1,3-beta-D-glucosidase activity"/>
    <property type="evidence" value="ECO:0007669"/>
    <property type="project" value="UniProtKB-EC"/>
</dbReference>
<evidence type="ECO:0000256" key="6">
    <source>
        <dbReference type="ARBA" id="ARBA00023295"/>
    </source>
</evidence>
<evidence type="ECO:0000256" key="3">
    <source>
        <dbReference type="ARBA" id="ARBA00012780"/>
    </source>
</evidence>
<evidence type="ECO:0000256" key="1">
    <source>
        <dbReference type="ARBA" id="ARBA00000382"/>
    </source>
</evidence>
<dbReference type="Gene3D" id="3.20.20.80">
    <property type="entry name" value="Glycosidases"/>
    <property type="match status" value="1"/>
</dbReference>
<dbReference type="Pfam" id="PF00332">
    <property type="entry name" value="Glyco_hydro_17"/>
    <property type="match status" value="1"/>
</dbReference>